<organism evidence="2 3">
    <name type="scientific">Halopseudomonas bauzanensis</name>
    <dbReference type="NCBI Taxonomy" id="653930"/>
    <lineage>
        <taxon>Bacteria</taxon>
        <taxon>Pseudomonadati</taxon>
        <taxon>Pseudomonadota</taxon>
        <taxon>Gammaproteobacteria</taxon>
        <taxon>Pseudomonadales</taxon>
        <taxon>Pseudomonadaceae</taxon>
        <taxon>Halopseudomonas</taxon>
    </lineage>
</organism>
<feature type="chain" id="PRO_5020373295" evidence="1">
    <location>
        <begin position="36"/>
        <end position="563"/>
    </location>
</feature>
<name>A0A4U0YVM4_9GAMM</name>
<feature type="signal peptide" evidence="1">
    <location>
        <begin position="1"/>
        <end position="35"/>
    </location>
</feature>
<dbReference type="Proteomes" id="UP000305198">
    <property type="component" value="Unassembled WGS sequence"/>
</dbReference>
<protein>
    <submittedName>
        <fullName evidence="2">LysR family transcriptional regulator</fullName>
    </submittedName>
</protein>
<comment type="caution">
    <text evidence="2">The sequence shown here is derived from an EMBL/GenBank/DDBJ whole genome shotgun (WGS) entry which is preliminary data.</text>
</comment>
<reference evidence="2 3" key="1">
    <citation type="submission" date="2019-04" db="EMBL/GenBank/DDBJ databases">
        <title>Crypto-aerobic microbial life in anoxic (sulfidic) marine sediments.</title>
        <authorList>
            <person name="Bhattacharya S."/>
            <person name="Roy C."/>
            <person name="Mondal N."/>
            <person name="Sarkar J."/>
            <person name="Mandal S."/>
            <person name="Rameez M.J."/>
            <person name="Ghosh W."/>
        </authorList>
    </citation>
    <scope>NUCLEOTIDE SEQUENCE [LARGE SCALE GENOMIC DNA]</scope>
    <source>
        <strain evidence="2 3">SBBB</strain>
    </source>
</reference>
<evidence type="ECO:0000256" key="1">
    <source>
        <dbReference type="SAM" id="SignalP"/>
    </source>
</evidence>
<proteinExistence type="predicted"/>
<sequence length="563" mass="63701">MNMSAYKKTRSSAMRTSLACAVLAASLGAHDLARAEGGFFDDWEVSGYIREHLSWNLENPYVMDTRDPNGLVGAERRRNYRYDLSMARTTLKLSMYKDLGSSQLFISGRAAREIETDYLKDLQRAMDRNAASDLFSNRTKSSVNLMDDVYNTEEIREFWWQTDVRPSTSLKIGKQQVVWGETDFFQSLDVIHGYDNRIRSFLEPENEDSRKPLWMVNVVERFDSLNGSLQVLYIPGRMNRARDRGNSFDLEGGRWANNPNKGITFEAAPFGADVPYNFKHKDADMDDPSYGLRWKSMIGEWEYSLGWFHGPSLNPVINPNPNNPLGVGDAASGRPFEGAYKGDYRSDPNSTAGELIFPFVDVFGITANRYVESVDAVFSAEVSYIPDSPYNVGIQAGEVGGCAFFPGFCGIVEKDVLKTMLRMDKQLSLQRYLKTSRPSFFSVQLFNTWITNYDRDDEVVNSAGFSGRTKEHSTIATAILATNYDNDRINPSLALGTDLSYGGSFVIPSVEFAYGNNWRIRAEADIFFEDKKQDRALQGFNNTNMFGYFAGNDQLSLRITYQF</sequence>
<dbReference type="AlphaFoldDB" id="A0A4U0YVM4"/>
<evidence type="ECO:0000313" key="2">
    <source>
        <dbReference type="EMBL" id="TKA93153.1"/>
    </source>
</evidence>
<dbReference type="Pfam" id="PF06980">
    <property type="entry name" value="DUF1302"/>
    <property type="match status" value="1"/>
</dbReference>
<dbReference type="InterPro" id="IPR010727">
    <property type="entry name" value="DUF1302"/>
</dbReference>
<keyword evidence="1" id="KW-0732">Signal</keyword>
<accession>A0A4U0YVM4</accession>
<dbReference type="EMBL" id="SWAV01000001">
    <property type="protein sequence ID" value="TKA93153.1"/>
    <property type="molecule type" value="Genomic_DNA"/>
</dbReference>
<evidence type="ECO:0000313" key="3">
    <source>
        <dbReference type="Proteomes" id="UP000305198"/>
    </source>
</evidence>
<gene>
    <name evidence="2" type="ORF">FA869_02920</name>
</gene>